<dbReference type="GO" id="GO:0005886">
    <property type="term" value="C:plasma membrane"/>
    <property type="evidence" value="ECO:0007669"/>
    <property type="project" value="UniProtKB-SubCell"/>
</dbReference>
<evidence type="ECO:0000256" key="7">
    <source>
        <dbReference type="ARBA" id="ARBA00022989"/>
    </source>
</evidence>
<keyword evidence="5" id="KW-0997">Cell inner membrane</keyword>
<evidence type="ECO:0000313" key="14">
    <source>
        <dbReference type="Proteomes" id="UP000253647"/>
    </source>
</evidence>
<evidence type="ECO:0000313" key="13">
    <source>
        <dbReference type="EMBL" id="RCW66474.1"/>
    </source>
</evidence>
<evidence type="ECO:0000256" key="5">
    <source>
        <dbReference type="ARBA" id="ARBA00022519"/>
    </source>
</evidence>
<keyword evidence="7 11" id="KW-1133">Transmembrane helix</keyword>
<feature type="transmembrane region" description="Helical" evidence="11">
    <location>
        <begin position="12"/>
        <end position="33"/>
    </location>
</feature>
<proteinExistence type="inferred from homology"/>
<evidence type="ECO:0000256" key="1">
    <source>
        <dbReference type="ARBA" id="ARBA00004377"/>
    </source>
</evidence>
<name>A0A368XKB0_MARNT</name>
<dbReference type="AlphaFoldDB" id="A0A368XKB0"/>
<dbReference type="Pfam" id="PF12019">
    <property type="entry name" value="GspH"/>
    <property type="match status" value="1"/>
</dbReference>
<sequence>MRISRNNKGFTLVELMITIAVAVILVTVAIPSFRDLIARNDLVTVTNAWVSAINTARGEAVKLNRPVALCGEDNVPTAGIGSGCDASIAGEVRYLPRDGGSAEALYEAVVGSVNPPLAVASSTTVRFRGDGIGYLGDNLSRPYNTASGDPAVVVLCSSALSTDNARRVELIAGSTVQVVTQTRATCP</sequence>
<protein>
    <recommendedName>
        <fullName evidence="2">Type II secretion system protein H</fullName>
    </recommendedName>
    <alternativeName>
        <fullName evidence="10">General secretion pathway protein H</fullName>
    </alternativeName>
</protein>
<dbReference type="SUPFAM" id="SSF54523">
    <property type="entry name" value="Pili subunits"/>
    <property type="match status" value="1"/>
</dbReference>
<evidence type="ECO:0000256" key="2">
    <source>
        <dbReference type="ARBA" id="ARBA00021549"/>
    </source>
</evidence>
<keyword evidence="6 11" id="KW-0812">Transmembrane</keyword>
<evidence type="ECO:0000256" key="3">
    <source>
        <dbReference type="ARBA" id="ARBA00022475"/>
    </source>
</evidence>
<evidence type="ECO:0000256" key="8">
    <source>
        <dbReference type="ARBA" id="ARBA00023136"/>
    </source>
</evidence>
<evidence type="ECO:0000256" key="6">
    <source>
        <dbReference type="ARBA" id="ARBA00022692"/>
    </source>
</evidence>
<keyword evidence="4" id="KW-0488">Methylation</keyword>
<evidence type="ECO:0000259" key="12">
    <source>
        <dbReference type="Pfam" id="PF12019"/>
    </source>
</evidence>
<dbReference type="InterPro" id="IPR045584">
    <property type="entry name" value="Pilin-like"/>
</dbReference>
<feature type="domain" description="General secretion pathway GspH" evidence="12">
    <location>
        <begin position="46"/>
        <end position="169"/>
    </location>
</feature>
<accession>A0A368XKB0</accession>
<comment type="similarity">
    <text evidence="9">Belongs to the GSP H family.</text>
</comment>
<evidence type="ECO:0000256" key="9">
    <source>
        <dbReference type="ARBA" id="ARBA00025772"/>
    </source>
</evidence>
<gene>
    <name evidence="13" type="ORF">DET61_11021</name>
</gene>
<dbReference type="GO" id="GO:0015627">
    <property type="term" value="C:type II protein secretion system complex"/>
    <property type="evidence" value="ECO:0007669"/>
    <property type="project" value="InterPro"/>
</dbReference>
<keyword evidence="3" id="KW-1003">Cell membrane</keyword>
<dbReference type="GO" id="GO:0015628">
    <property type="term" value="P:protein secretion by the type II secretion system"/>
    <property type="evidence" value="ECO:0007669"/>
    <property type="project" value="InterPro"/>
</dbReference>
<dbReference type="InterPro" id="IPR022346">
    <property type="entry name" value="T2SS_GspH"/>
</dbReference>
<dbReference type="Pfam" id="PF07963">
    <property type="entry name" value="N_methyl"/>
    <property type="match status" value="1"/>
</dbReference>
<keyword evidence="8 11" id="KW-0472">Membrane</keyword>
<dbReference type="EMBL" id="QPJI01000010">
    <property type="protein sequence ID" value="RCW66474.1"/>
    <property type="molecule type" value="Genomic_DNA"/>
</dbReference>
<comment type="caution">
    <text evidence="13">The sequence shown here is derived from an EMBL/GenBank/DDBJ whole genome shotgun (WGS) entry which is preliminary data.</text>
</comment>
<organism evidence="13 14">
    <name type="scientific">Marinobacter nauticus</name>
    <name type="common">Marinobacter hydrocarbonoclasticus</name>
    <name type="synonym">Marinobacter aquaeolei</name>
    <dbReference type="NCBI Taxonomy" id="2743"/>
    <lineage>
        <taxon>Bacteria</taxon>
        <taxon>Pseudomonadati</taxon>
        <taxon>Pseudomonadota</taxon>
        <taxon>Gammaproteobacteria</taxon>
        <taxon>Pseudomonadales</taxon>
        <taxon>Marinobacteraceae</taxon>
        <taxon>Marinobacter</taxon>
    </lineage>
</organism>
<dbReference type="InterPro" id="IPR012902">
    <property type="entry name" value="N_methyl_site"/>
</dbReference>
<evidence type="ECO:0000256" key="4">
    <source>
        <dbReference type="ARBA" id="ARBA00022481"/>
    </source>
</evidence>
<dbReference type="PROSITE" id="PS00409">
    <property type="entry name" value="PROKAR_NTER_METHYL"/>
    <property type="match status" value="1"/>
</dbReference>
<evidence type="ECO:0000256" key="10">
    <source>
        <dbReference type="ARBA" id="ARBA00030775"/>
    </source>
</evidence>
<reference evidence="13 14" key="1">
    <citation type="submission" date="2018-07" db="EMBL/GenBank/DDBJ databases">
        <title>Freshwater and sediment microbial communities from various areas in North America, analyzing microbe dynamics in response to fracking.</title>
        <authorList>
            <person name="Lamendella R."/>
        </authorList>
    </citation>
    <scope>NUCLEOTIDE SEQUENCE [LARGE SCALE GENOMIC DNA]</scope>
    <source>
        <strain evidence="13 14">105B</strain>
    </source>
</reference>
<comment type="subcellular location">
    <subcellularLocation>
        <location evidence="1">Cell inner membrane</location>
        <topology evidence="1">Single-pass membrane protein</topology>
    </subcellularLocation>
</comment>
<dbReference type="NCBIfam" id="TIGR02532">
    <property type="entry name" value="IV_pilin_GFxxxE"/>
    <property type="match status" value="1"/>
</dbReference>
<dbReference type="Gene3D" id="3.30.700.10">
    <property type="entry name" value="Glycoprotein, Type 4 Pilin"/>
    <property type="match status" value="1"/>
</dbReference>
<evidence type="ECO:0000256" key="11">
    <source>
        <dbReference type="SAM" id="Phobius"/>
    </source>
</evidence>
<dbReference type="Proteomes" id="UP000253647">
    <property type="component" value="Unassembled WGS sequence"/>
</dbReference>